<accession>A0A2L0UHX7</accession>
<evidence type="ECO:0000313" key="1">
    <source>
        <dbReference type="EMBL" id="AUZ88845.1"/>
    </source>
</evidence>
<dbReference type="SUPFAM" id="SSF75005">
    <property type="entry name" value="Arabinanase/levansucrase/invertase"/>
    <property type="match status" value="1"/>
</dbReference>
<dbReference type="AlphaFoldDB" id="A0A2L0UHX7"/>
<dbReference type="Gene3D" id="2.115.10.20">
    <property type="entry name" value="Glycosyl hydrolase domain, family 43"/>
    <property type="match status" value="1"/>
</dbReference>
<gene>
    <name evidence="1" type="ORF">CVO76_15225</name>
</gene>
<dbReference type="Proteomes" id="UP000239187">
    <property type="component" value="Chromosome"/>
</dbReference>
<sequence length="220" mass="24342">MIHPILSRRLLASPYRDPVHDGAADPVLVSDPVTGGWSMFYTQRRAAEIGLDGVAWVHESEIGVARSNDGGSTWTYQGVVEGLDAPGLAQPVTRWAPDVVRIGDRWVMFLTVLGGRRTDWTGPARIAQYTSADLHVWDFQGYLDLDSERVIDAAVAQCGDGLYRLWYKDEARGSRTYAAVTATPLLASTWRVEGLVIGGRPHEGPKVFALGRRYWMVTDE</sequence>
<organism evidence="1">
    <name type="scientific">Arthrobacter agilis</name>
    <dbReference type="NCBI Taxonomy" id="37921"/>
    <lineage>
        <taxon>Bacteria</taxon>
        <taxon>Bacillati</taxon>
        <taxon>Actinomycetota</taxon>
        <taxon>Actinomycetes</taxon>
        <taxon>Micrococcales</taxon>
        <taxon>Micrococcaceae</taxon>
        <taxon>Arthrobacter</taxon>
    </lineage>
</organism>
<name>A0A2L0UHX7_9MICC</name>
<feature type="non-terminal residue" evidence="1">
    <location>
        <position position="220"/>
    </location>
</feature>
<keyword evidence="1" id="KW-0378">Hydrolase</keyword>
<reference evidence="1" key="1">
    <citation type="submission" date="2017-11" db="EMBL/GenBank/DDBJ databases">
        <title>Draft genome of Arthrobacter agilis strain UMCV2, a plant growth-promoting rhizobacterium and biocontrol capacity of phytopathogenic fungi.</title>
        <authorList>
            <person name="Martinez-Camara R."/>
            <person name="Santoyo G."/>
            <person name="Moreno-Hagelsieb G."/>
            <person name="Valencia-Cantero E."/>
        </authorList>
    </citation>
    <scope>NUCLEOTIDE SEQUENCE [LARGE SCALE GENOMIC DNA]</scope>
    <source>
        <strain evidence="1">UMCV2</strain>
    </source>
</reference>
<dbReference type="GO" id="GO:0016787">
    <property type="term" value="F:hydrolase activity"/>
    <property type="evidence" value="ECO:0007669"/>
    <property type="project" value="UniProtKB-KW"/>
</dbReference>
<dbReference type="InterPro" id="IPR023296">
    <property type="entry name" value="Glyco_hydro_beta-prop_sf"/>
</dbReference>
<proteinExistence type="predicted"/>
<dbReference type="EMBL" id="CP024915">
    <property type="protein sequence ID" value="AUZ88845.1"/>
    <property type="molecule type" value="Genomic_DNA"/>
</dbReference>
<protein>
    <submittedName>
        <fullName evidence="1">Glycoside hydrolase</fullName>
    </submittedName>
</protein>